<dbReference type="InterPro" id="IPR009057">
    <property type="entry name" value="Homeodomain-like_sf"/>
</dbReference>
<dbReference type="InterPro" id="IPR037923">
    <property type="entry name" value="HTH-like"/>
</dbReference>
<dbReference type="PROSITE" id="PS01124">
    <property type="entry name" value="HTH_ARAC_FAMILY_2"/>
    <property type="match status" value="1"/>
</dbReference>
<dbReference type="GeneID" id="57365922"/>
<keyword evidence="2" id="KW-0238">DNA-binding</keyword>
<dbReference type="InterPro" id="IPR018062">
    <property type="entry name" value="HTH_AraC-typ_CS"/>
</dbReference>
<dbReference type="GO" id="GO:0003700">
    <property type="term" value="F:DNA-binding transcription factor activity"/>
    <property type="evidence" value="ECO:0007669"/>
    <property type="project" value="InterPro"/>
</dbReference>
<dbReference type="InterPro" id="IPR003313">
    <property type="entry name" value="AraC-bd"/>
</dbReference>
<reference evidence="5" key="2">
    <citation type="submission" date="2023-10" db="EMBL/GenBank/DDBJ databases">
        <authorList>
            <person name="Khurajog B."/>
        </authorList>
    </citation>
    <scope>NUCLEOTIDE SEQUENCE</scope>
    <source>
        <strain evidence="5">BF9</strain>
    </source>
</reference>
<dbReference type="Gene3D" id="1.10.10.60">
    <property type="entry name" value="Homeodomain-like"/>
    <property type="match status" value="2"/>
</dbReference>
<gene>
    <name evidence="5" type="ORF">R0G89_01575</name>
</gene>
<feature type="domain" description="HTH araC/xylS-type" evidence="4">
    <location>
        <begin position="195"/>
        <end position="293"/>
    </location>
</feature>
<evidence type="ECO:0000256" key="3">
    <source>
        <dbReference type="ARBA" id="ARBA00023163"/>
    </source>
</evidence>
<dbReference type="SUPFAM" id="SSF51215">
    <property type="entry name" value="Regulatory protein AraC"/>
    <property type="match status" value="1"/>
</dbReference>
<name>A0AAW8YFB6_PEDAC</name>
<accession>A0AAW8YFB6</accession>
<dbReference type="RefSeq" id="WP_008840974.1">
    <property type="nucleotide sequence ID" value="NZ_CP050079.1"/>
</dbReference>
<evidence type="ECO:0000313" key="5">
    <source>
        <dbReference type="EMBL" id="MDV2620426.1"/>
    </source>
</evidence>
<dbReference type="InterPro" id="IPR020449">
    <property type="entry name" value="Tscrpt_reg_AraC-type_HTH"/>
</dbReference>
<keyword evidence="1" id="KW-0805">Transcription regulation</keyword>
<protein>
    <submittedName>
        <fullName evidence="5">Helix-turn-helix domain-containing protein</fullName>
    </submittedName>
</protein>
<evidence type="ECO:0000256" key="2">
    <source>
        <dbReference type="ARBA" id="ARBA00023125"/>
    </source>
</evidence>
<reference evidence="5" key="1">
    <citation type="journal article" date="2023" name="PeerJ">
        <title>Selection and evaluation of lactic acid bacteria from chicken feces in Thailand as potential probiotics.</title>
        <authorList>
            <person name="Khurajog B."/>
            <person name="Disastra Y."/>
            <person name="Lawwyne L.D."/>
            <person name="Sirichokchatchawan W."/>
            <person name="Niyomtham W."/>
            <person name="Yindee J."/>
            <person name="Hampson D.J."/>
            <person name="Prapasarakul N."/>
        </authorList>
    </citation>
    <scope>NUCLEOTIDE SEQUENCE</scope>
    <source>
        <strain evidence="5">BF9</strain>
    </source>
</reference>
<dbReference type="SMART" id="SM00342">
    <property type="entry name" value="HTH_ARAC"/>
    <property type="match status" value="1"/>
</dbReference>
<dbReference type="Gene3D" id="2.60.120.280">
    <property type="entry name" value="Regulatory protein AraC"/>
    <property type="match status" value="1"/>
</dbReference>
<dbReference type="PROSITE" id="PS00041">
    <property type="entry name" value="HTH_ARAC_FAMILY_1"/>
    <property type="match status" value="1"/>
</dbReference>
<dbReference type="PANTHER" id="PTHR43280:SF30">
    <property type="entry name" value="MMSAB OPERON REGULATORY PROTEIN"/>
    <property type="match status" value="1"/>
</dbReference>
<organism evidence="5 6">
    <name type="scientific">Pediococcus acidilactici</name>
    <dbReference type="NCBI Taxonomy" id="1254"/>
    <lineage>
        <taxon>Bacteria</taxon>
        <taxon>Bacillati</taxon>
        <taxon>Bacillota</taxon>
        <taxon>Bacilli</taxon>
        <taxon>Lactobacillales</taxon>
        <taxon>Lactobacillaceae</taxon>
        <taxon>Pediococcus</taxon>
        <taxon>Pediococcus acidilactici group</taxon>
    </lineage>
</organism>
<dbReference type="Pfam" id="PF02311">
    <property type="entry name" value="AraC_binding"/>
    <property type="match status" value="1"/>
</dbReference>
<comment type="caution">
    <text evidence="5">The sequence shown here is derived from an EMBL/GenBank/DDBJ whole genome shotgun (WGS) entry which is preliminary data.</text>
</comment>
<dbReference type="Pfam" id="PF12833">
    <property type="entry name" value="HTH_18"/>
    <property type="match status" value="1"/>
</dbReference>
<dbReference type="EMBL" id="JAWJAV010000001">
    <property type="protein sequence ID" value="MDV2620426.1"/>
    <property type="molecule type" value="Genomic_DNA"/>
</dbReference>
<dbReference type="PANTHER" id="PTHR43280">
    <property type="entry name" value="ARAC-FAMILY TRANSCRIPTIONAL REGULATOR"/>
    <property type="match status" value="1"/>
</dbReference>
<evidence type="ECO:0000313" key="6">
    <source>
        <dbReference type="Proteomes" id="UP001280897"/>
    </source>
</evidence>
<dbReference type="GO" id="GO:0043565">
    <property type="term" value="F:sequence-specific DNA binding"/>
    <property type="evidence" value="ECO:0007669"/>
    <property type="project" value="InterPro"/>
</dbReference>
<keyword evidence="3" id="KW-0804">Transcription</keyword>
<dbReference type="AlphaFoldDB" id="A0AAW8YFB6"/>
<dbReference type="PRINTS" id="PR00032">
    <property type="entry name" value="HTHARAC"/>
</dbReference>
<proteinExistence type="predicted"/>
<sequence>MKKLHGFENEYLYVLPSEVLNNFTFSDIVKQLYITDLGFYPKAKFHFVHRDNGAKEWILIFCTYGKGTIRSSNKTWNIESGQIALLPPNKEHTYFSSDGSPWDIFWVHFAGDAIEEYIPQEALQGDGFLVINKLESDETQLIMSQFWQMIKSLSNGFSYQSVFYTSQVLGMTLAYISLHSVLPKGSYTMGNEYITRAVKFIYDHIDEKVSLSTLTKELDISKSYLSRIFRQTVGKSVNEFILDIKMKQASYYLQDTNLAVSQVASRLGYEDPYYFSRIFKKSIGKAPREFRKKHNKQL</sequence>
<evidence type="ECO:0000259" key="4">
    <source>
        <dbReference type="PROSITE" id="PS01124"/>
    </source>
</evidence>
<dbReference type="SUPFAM" id="SSF46689">
    <property type="entry name" value="Homeodomain-like"/>
    <property type="match status" value="2"/>
</dbReference>
<evidence type="ECO:0000256" key="1">
    <source>
        <dbReference type="ARBA" id="ARBA00023015"/>
    </source>
</evidence>
<dbReference type="InterPro" id="IPR018060">
    <property type="entry name" value="HTH_AraC"/>
</dbReference>
<dbReference type="Proteomes" id="UP001280897">
    <property type="component" value="Unassembled WGS sequence"/>
</dbReference>
<dbReference type="CDD" id="cd06986">
    <property type="entry name" value="cupin_MmsR-like_N"/>
    <property type="match status" value="1"/>
</dbReference>